<accession>A0A7R9SUZ2</accession>
<dbReference type="InterPro" id="IPR040008">
    <property type="entry name" value="Ribosomal_mL46"/>
</dbReference>
<dbReference type="PANTHER" id="PTHR13124">
    <property type="entry name" value="39S RIBOSOMAL PROTEIN L46, MITOCHONDRIAL PRECURSOR-RELATED"/>
    <property type="match status" value="1"/>
</dbReference>
<dbReference type="Gene3D" id="3.90.79.10">
    <property type="entry name" value="Nucleoside Triphosphate Pyrophosphohydrolase"/>
    <property type="match status" value="1"/>
</dbReference>
<dbReference type="PANTHER" id="PTHR13124:SF12">
    <property type="entry name" value="LARGE RIBOSOMAL SUBUNIT PROTEIN ML46"/>
    <property type="match status" value="1"/>
</dbReference>
<dbReference type="GO" id="GO:0005762">
    <property type="term" value="C:mitochondrial large ribosomal subunit"/>
    <property type="evidence" value="ECO:0007669"/>
    <property type="project" value="TreeGrafter"/>
</dbReference>
<dbReference type="GO" id="GO:0003735">
    <property type="term" value="F:structural constituent of ribosome"/>
    <property type="evidence" value="ECO:0007669"/>
    <property type="project" value="InterPro"/>
</dbReference>
<evidence type="ECO:0000313" key="1">
    <source>
        <dbReference type="EMBL" id="CAD8215833.1"/>
    </source>
</evidence>
<protein>
    <recommendedName>
        <fullName evidence="2">Ribosomal protein L46 N-terminal domain-containing protein</fullName>
    </recommendedName>
</protein>
<dbReference type="EMBL" id="HBDV01000171">
    <property type="protein sequence ID" value="CAD8215833.1"/>
    <property type="molecule type" value="Transcribed_RNA"/>
</dbReference>
<gene>
    <name evidence="1" type="ORF">PAMY1081_LOCUS107</name>
</gene>
<proteinExistence type="predicted"/>
<evidence type="ECO:0008006" key="2">
    <source>
        <dbReference type="Google" id="ProtNLM"/>
    </source>
</evidence>
<dbReference type="AlphaFoldDB" id="A0A7R9SUZ2"/>
<sequence length="269" mass="31043">MIRHALSRMSVLRNVSELLYNSGRCTRIFSTINQARKVDTNKFLNEQKLKSSIESVTGRMWGSLVLERYPVIMPELPEWEREYEEWSFARQNEKRKILPQIFTSTQYNEENSAEVDWEPAPRITPDDVAKNTKSLNRALDKKLYLVVKSAGVEEWQFPHALHAPGQTMRQVVDCVVEEKMPVPDDVFVIGNAPSGHFTIPENVSVGDARATDTLFFYRANYLEESFSLPPASPWKDYAWVTNTELWTEYFTGDQAELMKSMLKAPPIMQ</sequence>
<organism evidence="1">
    <name type="scientific">Polyblepharides amylifera</name>
    <dbReference type="NCBI Taxonomy" id="1486889"/>
    <lineage>
        <taxon>Eukaryota</taxon>
        <taxon>Viridiplantae</taxon>
        <taxon>Chlorophyta</taxon>
        <taxon>Pyramimonadophyceae</taxon>
        <taxon>Pyramimonadales</taxon>
        <taxon>Polyblepharidaceae</taxon>
        <taxon>Polyblepharides</taxon>
    </lineage>
</organism>
<name>A0A7R9SUZ2_9CHLO</name>
<reference evidence="1" key="1">
    <citation type="submission" date="2021-01" db="EMBL/GenBank/DDBJ databases">
        <authorList>
            <person name="Corre E."/>
            <person name="Pelletier E."/>
            <person name="Niang G."/>
            <person name="Scheremetjew M."/>
            <person name="Finn R."/>
            <person name="Kale V."/>
            <person name="Holt S."/>
            <person name="Cochrane G."/>
            <person name="Meng A."/>
            <person name="Brown T."/>
            <person name="Cohen L."/>
        </authorList>
    </citation>
    <scope>NUCLEOTIDE SEQUENCE</scope>
    <source>
        <strain evidence="1">CCMP720</strain>
    </source>
</reference>